<organism evidence="9 10">
    <name type="scientific">Roseburia lenta</name>
    <dbReference type="NCBI Taxonomy" id="2763061"/>
    <lineage>
        <taxon>Bacteria</taxon>
        <taxon>Bacillati</taxon>
        <taxon>Bacillota</taxon>
        <taxon>Clostridia</taxon>
        <taxon>Lachnospirales</taxon>
        <taxon>Lachnospiraceae</taxon>
        <taxon>Roseburia</taxon>
    </lineage>
</organism>
<keyword evidence="10" id="KW-1185">Reference proteome</keyword>
<feature type="domain" description="Septum formation inhibitor MinC C-terminal" evidence="7">
    <location>
        <begin position="113"/>
        <end position="186"/>
    </location>
</feature>
<evidence type="ECO:0000259" key="7">
    <source>
        <dbReference type="Pfam" id="PF03775"/>
    </source>
</evidence>
<dbReference type="PANTHER" id="PTHR34108">
    <property type="entry name" value="SEPTUM SITE-DETERMINING PROTEIN MINC"/>
    <property type="match status" value="1"/>
</dbReference>
<dbReference type="SUPFAM" id="SSF63848">
    <property type="entry name" value="Cell-division inhibitor MinC, C-terminal domain"/>
    <property type="match status" value="1"/>
</dbReference>
<dbReference type="RefSeq" id="WP_118534800.1">
    <property type="nucleotide sequence ID" value="NZ_JACOPG010000001.1"/>
</dbReference>
<feature type="domain" description="Septum site-determining protein MinC N-terminal" evidence="8">
    <location>
        <begin position="7"/>
        <end position="79"/>
    </location>
</feature>
<dbReference type="EMBL" id="JACOPG010000001">
    <property type="protein sequence ID" value="MBC5685137.1"/>
    <property type="molecule type" value="Genomic_DNA"/>
</dbReference>
<dbReference type="InterPro" id="IPR036145">
    <property type="entry name" value="MinC_C_sf"/>
</dbReference>
<sequence>MVKKDSVVIKSSPYGLTLVLDREISFEQLVREICKKFATSRSFFGTATLVLSIEGRPVSAEEAAVIVEAIQLNSDITISLIEEDNELKNIEMKEKIDRFYYENIYENAKIIMGSVTKKDVVTSDGSIVILGDVKSKAIVQAAGNVIVMGSLEGSVYAGYPEDDKCYIAANQINAAHMQIGKVAGDVKVASKWSFRSRKSESEPYAVVVWEQELLAEPLRSGLLKHL</sequence>
<evidence type="ECO:0000313" key="9">
    <source>
        <dbReference type="EMBL" id="MBC5685137.1"/>
    </source>
</evidence>
<gene>
    <name evidence="6" type="primary">minC</name>
    <name evidence="9" type="ORF">H8R94_00680</name>
</gene>
<dbReference type="InterPro" id="IPR013033">
    <property type="entry name" value="MinC"/>
</dbReference>
<accession>A0ABR7GCG4</accession>
<dbReference type="InterPro" id="IPR016098">
    <property type="entry name" value="CAP/MinC_C"/>
</dbReference>
<comment type="function">
    <text evidence="6">Cell division inhibitor that blocks the formation of polar Z ring septums. Rapidly oscillates between the poles of the cell to destabilize FtsZ filaments that have formed before they mature into polar Z rings. Prevents FtsZ polymerization.</text>
</comment>
<dbReference type="InterPro" id="IPR005526">
    <property type="entry name" value="Septum_form_inhib_MinC_C"/>
</dbReference>
<evidence type="ECO:0000256" key="2">
    <source>
        <dbReference type="ARBA" id="ARBA00022618"/>
    </source>
</evidence>
<keyword evidence="2 6" id="KW-0132">Cell division</keyword>
<evidence type="ECO:0000259" key="8">
    <source>
        <dbReference type="Pfam" id="PF22642"/>
    </source>
</evidence>
<dbReference type="Gene3D" id="2.160.20.70">
    <property type="match status" value="1"/>
</dbReference>
<evidence type="ECO:0000256" key="1">
    <source>
        <dbReference type="ARBA" id="ARBA00006291"/>
    </source>
</evidence>
<evidence type="ECO:0000256" key="4">
    <source>
        <dbReference type="ARBA" id="ARBA00023306"/>
    </source>
</evidence>
<keyword evidence="4 6" id="KW-0131">Cell cycle</keyword>
<keyword evidence="3 6" id="KW-0717">Septation</keyword>
<proteinExistence type="inferred from homology"/>
<evidence type="ECO:0000313" key="10">
    <source>
        <dbReference type="Proteomes" id="UP000643810"/>
    </source>
</evidence>
<protein>
    <recommendedName>
        <fullName evidence="6">Probable septum site-determining protein MinC</fullName>
    </recommendedName>
</protein>
<name>A0ABR7GCG4_9FIRM</name>
<dbReference type="Pfam" id="PF22642">
    <property type="entry name" value="MinC_N_1"/>
    <property type="match status" value="1"/>
</dbReference>
<dbReference type="Gene3D" id="3.30.160.540">
    <property type="match status" value="1"/>
</dbReference>
<evidence type="ECO:0000256" key="3">
    <source>
        <dbReference type="ARBA" id="ARBA00023210"/>
    </source>
</evidence>
<dbReference type="Pfam" id="PF03775">
    <property type="entry name" value="MinC_C"/>
    <property type="match status" value="1"/>
</dbReference>
<comment type="subunit">
    <text evidence="5 6">Interacts with MinD and FtsZ.</text>
</comment>
<comment type="similarity">
    <text evidence="1 6">Belongs to the MinC family.</text>
</comment>
<dbReference type="PANTHER" id="PTHR34108:SF1">
    <property type="entry name" value="SEPTUM SITE-DETERMINING PROTEIN MINC"/>
    <property type="match status" value="1"/>
</dbReference>
<evidence type="ECO:0000256" key="5">
    <source>
        <dbReference type="ARBA" id="ARBA00046874"/>
    </source>
</evidence>
<comment type="caution">
    <text evidence="9">The sequence shown here is derived from an EMBL/GenBank/DDBJ whole genome shotgun (WGS) entry which is preliminary data.</text>
</comment>
<reference evidence="9 10" key="1">
    <citation type="submission" date="2020-08" db="EMBL/GenBank/DDBJ databases">
        <title>Genome public.</title>
        <authorList>
            <person name="Liu C."/>
            <person name="Sun Q."/>
        </authorList>
    </citation>
    <scope>NUCLEOTIDE SEQUENCE [LARGE SCALE GENOMIC DNA]</scope>
    <source>
        <strain evidence="9 10">NSJ-9</strain>
    </source>
</reference>
<dbReference type="InterPro" id="IPR055219">
    <property type="entry name" value="MinC_N_1"/>
</dbReference>
<dbReference type="Proteomes" id="UP000643810">
    <property type="component" value="Unassembled WGS sequence"/>
</dbReference>
<dbReference type="HAMAP" id="MF_00267">
    <property type="entry name" value="MinC"/>
    <property type="match status" value="1"/>
</dbReference>
<evidence type="ECO:0000256" key="6">
    <source>
        <dbReference type="HAMAP-Rule" id="MF_00267"/>
    </source>
</evidence>